<dbReference type="Proteomes" id="UP000292957">
    <property type="component" value="Unassembled WGS sequence"/>
</dbReference>
<evidence type="ECO:0000313" key="1">
    <source>
        <dbReference type="EMBL" id="TBU31865.1"/>
    </source>
</evidence>
<gene>
    <name evidence="1" type="ORF">BD311DRAFT_775819</name>
</gene>
<name>A0A4Q9MVY5_9APHY</name>
<sequence length="72" mass="8315">MHSLLRSNPERPSKECDNRIRVLMSKTWREIEFCDQVQHPRPIPPGPIKGPPFGLPILTKIITIPHTKAHTR</sequence>
<accession>A0A4Q9MVY5</accession>
<proteinExistence type="predicted"/>
<protein>
    <submittedName>
        <fullName evidence="1">Uncharacterized protein</fullName>
    </submittedName>
</protein>
<organism evidence="1">
    <name type="scientific">Dichomitus squalens</name>
    <dbReference type="NCBI Taxonomy" id="114155"/>
    <lineage>
        <taxon>Eukaryota</taxon>
        <taxon>Fungi</taxon>
        <taxon>Dikarya</taxon>
        <taxon>Basidiomycota</taxon>
        <taxon>Agaricomycotina</taxon>
        <taxon>Agaricomycetes</taxon>
        <taxon>Polyporales</taxon>
        <taxon>Polyporaceae</taxon>
        <taxon>Dichomitus</taxon>
    </lineage>
</organism>
<dbReference type="AlphaFoldDB" id="A0A4Q9MVY5"/>
<dbReference type="EMBL" id="ML143397">
    <property type="protein sequence ID" value="TBU31865.1"/>
    <property type="molecule type" value="Genomic_DNA"/>
</dbReference>
<reference evidence="1" key="1">
    <citation type="submission" date="2019-01" db="EMBL/GenBank/DDBJ databases">
        <title>Draft genome sequences of three monokaryotic isolates of the white-rot basidiomycete fungus Dichomitus squalens.</title>
        <authorList>
            <consortium name="DOE Joint Genome Institute"/>
            <person name="Lopez S.C."/>
            <person name="Andreopoulos B."/>
            <person name="Pangilinan J."/>
            <person name="Lipzen A."/>
            <person name="Riley R."/>
            <person name="Ahrendt S."/>
            <person name="Ng V."/>
            <person name="Barry K."/>
            <person name="Daum C."/>
            <person name="Grigoriev I.V."/>
            <person name="Hilden K.S."/>
            <person name="Makela M.R."/>
            <person name="de Vries R.P."/>
        </authorList>
    </citation>
    <scope>NUCLEOTIDE SEQUENCE [LARGE SCALE GENOMIC DNA]</scope>
    <source>
        <strain evidence="1">OM18370.1</strain>
    </source>
</reference>